<dbReference type="Pfam" id="PF14108">
    <property type="entry name" value="ABA4-like"/>
    <property type="match status" value="1"/>
</dbReference>
<proteinExistence type="predicted"/>
<feature type="transmembrane region" description="Helical" evidence="1">
    <location>
        <begin position="6"/>
        <end position="26"/>
    </location>
</feature>
<dbReference type="RefSeq" id="WP_084119402.1">
    <property type="nucleotide sequence ID" value="NZ_LT838813.1"/>
</dbReference>
<protein>
    <submittedName>
        <fullName evidence="2">Uncharacterized protein</fullName>
    </submittedName>
</protein>
<dbReference type="InterPro" id="IPR025461">
    <property type="entry name" value="ABA4-like"/>
</dbReference>
<keyword evidence="1" id="KW-0812">Transmembrane</keyword>
<accession>A0A1W2H164</accession>
<evidence type="ECO:0000256" key="1">
    <source>
        <dbReference type="SAM" id="Phobius"/>
    </source>
</evidence>
<gene>
    <name evidence="2" type="ORF">SAMN00777080_1182</name>
</gene>
<keyword evidence="1" id="KW-0472">Membrane</keyword>
<feature type="transmembrane region" description="Helical" evidence="1">
    <location>
        <begin position="109"/>
        <end position="132"/>
    </location>
</feature>
<name>A0A1W2H164_9BACT</name>
<evidence type="ECO:0000313" key="3">
    <source>
        <dbReference type="Proteomes" id="UP000192333"/>
    </source>
</evidence>
<dbReference type="STRING" id="758820.SAMN00777080_1182"/>
<feature type="transmembrane region" description="Helical" evidence="1">
    <location>
        <begin position="38"/>
        <end position="57"/>
    </location>
</feature>
<dbReference type="Proteomes" id="UP000192333">
    <property type="component" value="Chromosome I"/>
</dbReference>
<sequence length="147" mass="16769">MSTLEAVFGMASILAFFSWITLFIFYPRKWIYQTLFSGVFIILALTYLFYIVMGLGGDSEGGFGSLAEVKALFGSDEALLAGWIHYLVFDLFVGMWITKDAWEKDINRWIVFPCLILTFMLGPVGLLTYFLIRGIKLKKLNQSPFHP</sequence>
<dbReference type="OrthoDB" id="345237at2"/>
<keyword evidence="3" id="KW-1185">Reference proteome</keyword>
<dbReference type="EMBL" id="LT838813">
    <property type="protein sequence ID" value="SMD42621.1"/>
    <property type="molecule type" value="Genomic_DNA"/>
</dbReference>
<organism evidence="2 3">
    <name type="scientific">Aquiflexum balticum DSM 16537</name>
    <dbReference type="NCBI Taxonomy" id="758820"/>
    <lineage>
        <taxon>Bacteria</taxon>
        <taxon>Pseudomonadati</taxon>
        <taxon>Bacteroidota</taxon>
        <taxon>Cytophagia</taxon>
        <taxon>Cytophagales</taxon>
        <taxon>Cyclobacteriaceae</taxon>
        <taxon>Aquiflexum</taxon>
    </lineage>
</organism>
<feature type="transmembrane region" description="Helical" evidence="1">
    <location>
        <begin position="77"/>
        <end position="97"/>
    </location>
</feature>
<evidence type="ECO:0000313" key="2">
    <source>
        <dbReference type="EMBL" id="SMD42621.1"/>
    </source>
</evidence>
<reference evidence="3" key="1">
    <citation type="submission" date="2017-04" db="EMBL/GenBank/DDBJ databases">
        <authorList>
            <person name="Varghese N."/>
            <person name="Submissions S."/>
        </authorList>
    </citation>
    <scope>NUCLEOTIDE SEQUENCE [LARGE SCALE GENOMIC DNA]</scope>
    <source>
        <strain evidence="3">DSM 16537</strain>
    </source>
</reference>
<keyword evidence="1" id="KW-1133">Transmembrane helix</keyword>
<dbReference type="AlphaFoldDB" id="A0A1W2H164"/>